<dbReference type="PROSITE" id="PS51352">
    <property type="entry name" value="THIOREDOXIN_2"/>
    <property type="match status" value="1"/>
</dbReference>
<evidence type="ECO:0000313" key="4">
    <source>
        <dbReference type="EMBL" id="KAJ6258759.1"/>
    </source>
</evidence>
<dbReference type="Gene3D" id="3.40.30.10">
    <property type="entry name" value="Glutaredoxin"/>
    <property type="match status" value="1"/>
</dbReference>
<dbReference type="PANTHER" id="PTHR46115">
    <property type="entry name" value="THIOREDOXIN-LIKE PROTEIN 1"/>
    <property type="match status" value="1"/>
</dbReference>
<evidence type="ECO:0000256" key="1">
    <source>
        <dbReference type="ARBA" id="ARBA00008987"/>
    </source>
</evidence>
<protein>
    <submittedName>
        <fullName evidence="4">Thioredoxin-1</fullName>
    </submittedName>
</protein>
<accession>A0AAD6NHR4</accession>
<evidence type="ECO:0000259" key="3">
    <source>
        <dbReference type="PROSITE" id="PS51352"/>
    </source>
</evidence>
<dbReference type="Pfam" id="PF00085">
    <property type="entry name" value="Thioredoxin"/>
    <property type="match status" value="1"/>
</dbReference>
<dbReference type="InterPro" id="IPR013766">
    <property type="entry name" value="Thioredoxin_domain"/>
</dbReference>
<dbReference type="CDD" id="cd02947">
    <property type="entry name" value="TRX_family"/>
    <property type="match status" value="1"/>
</dbReference>
<keyword evidence="5" id="KW-1185">Reference proteome</keyword>
<dbReference type="SUPFAM" id="SSF52833">
    <property type="entry name" value="Thioredoxin-like"/>
    <property type="match status" value="1"/>
</dbReference>
<dbReference type="Proteomes" id="UP001221413">
    <property type="component" value="Unassembled WGS sequence"/>
</dbReference>
<dbReference type="PROSITE" id="PS00194">
    <property type="entry name" value="THIOREDOXIN_1"/>
    <property type="match status" value="1"/>
</dbReference>
<comment type="caution">
    <text evidence="4">The sequence shown here is derived from an EMBL/GenBank/DDBJ whole genome shotgun (WGS) entry which is preliminary data.</text>
</comment>
<name>A0AAD6NHR4_DREDA</name>
<dbReference type="AlphaFoldDB" id="A0AAD6NHR4"/>
<proteinExistence type="inferred from homology"/>
<dbReference type="EMBL" id="JAQGDS010000008">
    <property type="protein sequence ID" value="KAJ6258759.1"/>
    <property type="molecule type" value="Genomic_DNA"/>
</dbReference>
<dbReference type="FunFam" id="3.40.30.10:FF:000245">
    <property type="entry name" value="Thioredoxin"/>
    <property type="match status" value="1"/>
</dbReference>
<sequence length="157" mass="17234">MVTFLSSSKSAFSPLSFSLTRALVNRSANFNPATFRSPATPQPRTFHTTTAKMVQEIKTLQEFKELIAEDKVTVIDFHAVWCGPCKAIAPFVQKLSEEHTDAAFFKVDVDEVPDVAQECGIKAMPTFQVFRKGQKIDEVVGASPASIKAAVENHLSS</sequence>
<dbReference type="InterPro" id="IPR017937">
    <property type="entry name" value="Thioredoxin_CS"/>
</dbReference>
<comment type="similarity">
    <text evidence="1">Belongs to the thioredoxin family.</text>
</comment>
<evidence type="ECO:0000256" key="2">
    <source>
        <dbReference type="ARBA" id="ARBA00023157"/>
    </source>
</evidence>
<evidence type="ECO:0000313" key="5">
    <source>
        <dbReference type="Proteomes" id="UP001221413"/>
    </source>
</evidence>
<gene>
    <name evidence="4" type="ORF">Dda_6812</name>
</gene>
<dbReference type="PRINTS" id="PR00421">
    <property type="entry name" value="THIOREDOXIN"/>
</dbReference>
<feature type="domain" description="Thioredoxin" evidence="3">
    <location>
        <begin position="36"/>
        <end position="156"/>
    </location>
</feature>
<keyword evidence="2" id="KW-1015">Disulfide bond</keyword>
<organism evidence="4 5">
    <name type="scientific">Drechslerella dactyloides</name>
    <name type="common">Nematode-trapping fungus</name>
    <name type="synonym">Arthrobotrys dactyloides</name>
    <dbReference type="NCBI Taxonomy" id="74499"/>
    <lineage>
        <taxon>Eukaryota</taxon>
        <taxon>Fungi</taxon>
        <taxon>Dikarya</taxon>
        <taxon>Ascomycota</taxon>
        <taxon>Pezizomycotina</taxon>
        <taxon>Orbiliomycetes</taxon>
        <taxon>Orbiliales</taxon>
        <taxon>Orbiliaceae</taxon>
        <taxon>Drechslerella</taxon>
    </lineage>
</organism>
<dbReference type="InterPro" id="IPR036249">
    <property type="entry name" value="Thioredoxin-like_sf"/>
</dbReference>
<reference evidence="4" key="1">
    <citation type="submission" date="2023-01" db="EMBL/GenBank/DDBJ databases">
        <title>The chitinases involved in constricting ring structure development in the nematode-trapping fungus Drechslerella dactyloides.</title>
        <authorList>
            <person name="Wang R."/>
            <person name="Zhang L."/>
            <person name="Tang P."/>
            <person name="Li S."/>
            <person name="Liang L."/>
        </authorList>
    </citation>
    <scope>NUCLEOTIDE SEQUENCE</scope>
    <source>
        <strain evidence="4">YMF1.00031</strain>
    </source>
</reference>